<comment type="caution">
    <text evidence="2">The sequence shown here is derived from an EMBL/GenBank/DDBJ whole genome shotgun (WGS) entry which is preliminary data.</text>
</comment>
<dbReference type="Gene3D" id="3.80.10.10">
    <property type="entry name" value="Ribonuclease Inhibitor"/>
    <property type="match status" value="1"/>
</dbReference>
<dbReference type="InterPro" id="IPR032675">
    <property type="entry name" value="LRR_dom_sf"/>
</dbReference>
<accession>A0ABD2Y4G8</accession>
<feature type="domain" description="F-box/LRR-repeat protein 15/At3g58940/PEG3-like LRR" evidence="1">
    <location>
        <begin position="1"/>
        <end position="102"/>
    </location>
</feature>
<sequence>MPSAFFSCQQLRRLNIRFCSSNPPRTVNGFGQLIKLKLLKVDIEDKVFGSLISSCPLLEEMQLEMLSILNHLEIVAPKLRLFCVGSAIKAILFRNTPALTMVSLAICGPSVAAIFDQVGRDIIDHFGFLSNLENLHLDYYFLNVKVVSFL</sequence>
<dbReference type="PANTHER" id="PTHR31639:SF310">
    <property type="entry name" value="F-BOX DOMAIN-CONTAINING PROTEIN"/>
    <property type="match status" value="1"/>
</dbReference>
<keyword evidence="3" id="KW-1185">Reference proteome</keyword>
<evidence type="ECO:0000313" key="2">
    <source>
        <dbReference type="EMBL" id="KAL3501596.1"/>
    </source>
</evidence>
<gene>
    <name evidence="2" type="ORF">ACH5RR_036045</name>
</gene>
<dbReference type="Proteomes" id="UP001630127">
    <property type="component" value="Unassembled WGS sequence"/>
</dbReference>
<evidence type="ECO:0000313" key="3">
    <source>
        <dbReference type="Proteomes" id="UP001630127"/>
    </source>
</evidence>
<dbReference type="PANTHER" id="PTHR31639">
    <property type="entry name" value="F-BOX PROTEIN-LIKE"/>
    <property type="match status" value="1"/>
</dbReference>
<dbReference type="InterPro" id="IPR055411">
    <property type="entry name" value="LRR_FXL15/At3g58940/PEG3-like"/>
</dbReference>
<organism evidence="2 3">
    <name type="scientific">Cinchona calisaya</name>
    <dbReference type="NCBI Taxonomy" id="153742"/>
    <lineage>
        <taxon>Eukaryota</taxon>
        <taxon>Viridiplantae</taxon>
        <taxon>Streptophyta</taxon>
        <taxon>Embryophyta</taxon>
        <taxon>Tracheophyta</taxon>
        <taxon>Spermatophyta</taxon>
        <taxon>Magnoliopsida</taxon>
        <taxon>eudicotyledons</taxon>
        <taxon>Gunneridae</taxon>
        <taxon>Pentapetalae</taxon>
        <taxon>asterids</taxon>
        <taxon>lamiids</taxon>
        <taxon>Gentianales</taxon>
        <taxon>Rubiaceae</taxon>
        <taxon>Cinchonoideae</taxon>
        <taxon>Cinchoneae</taxon>
        <taxon>Cinchona</taxon>
    </lineage>
</organism>
<dbReference type="AlphaFoldDB" id="A0ABD2Y4G8"/>
<dbReference type="Pfam" id="PF24758">
    <property type="entry name" value="LRR_At5g56370"/>
    <property type="match status" value="1"/>
</dbReference>
<dbReference type="EMBL" id="JBJUIK010000015">
    <property type="protein sequence ID" value="KAL3501596.1"/>
    <property type="molecule type" value="Genomic_DNA"/>
</dbReference>
<reference evidence="2 3" key="1">
    <citation type="submission" date="2024-11" db="EMBL/GenBank/DDBJ databases">
        <title>A near-complete genome assembly of Cinchona calisaya.</title>
        <authorList>
            <person name="Lian D.C."/>
            <person name="Zhao X.W."/>
            <person name="Wei L."/>
        </authorList>
    </citation>
    <scope>NUCLEOTIDE SEQUENCE [LARGE SCALE GENOMIC DNA]</scope>
    <source>
        <tissue evidence="2">Nenye</tissue>
    </source>
</reference>
<protein>
    <recommendedName>
        <fullName evidence="1">F-box/LRR-repeat protein 15/At3g58940/PEG3-like LRR domain-containing protein</fullName>
    </recommendedName>
</protein>
<dbReference type="SUPFAM" id="SSF52047">
    <property type="entry name" value="RNI-like"/>
    <property type="match status" value="1"/>
</dbReference>
<evidence type="ECO:0000259" key="1">
    <source>
        <dbReference type="Pfam" id="PF24758"/>
    </source>
</evidence>
<proteinExistence type="predicted"/>
<name>A0ABD2Y4G8_9GENT</name>